<accession>A0A1S1P592</accession>
<dbReference type="InterPro" id="IPR006143">
    <property type="entry name" value="RND_pump_MFP"/>
</dbReference>
<evidence type="ECO:0000259" key="7">
    <source>
        <dbReference type="Pfam" id="PF25954"/>
    </source>
</evidence>
<feature type="domain" description="CusB-like beta-barrel" evidence="7">
    <location>
        <begin position="264"/>
        <end position="335"/>
    </location>
</feature>
<dbReference type="Pfam" id="PF25967">
    <property type="entry name" value="RND-MFP_C"/>
    <property type="match status" value="1"/>
</dbReference>
<keyword evidence="3" id="KW-0813">Transport</keyword>
<dbReference type="SUPFAM" id="SSF111369">
    <property type="entry name" value="HlyD-like secretion proteins"/>
    <property type="match status" value="1"/>
</dbReference>
<organism evidence="9 10">
    <name type="scientific">Methylorubrum extorquens</name>
    <name type="common">Methylobacterium dichloromethanicum</name>
    <name type="synonym">Methylobacterium extorquens</name>
    <dbReference type="NCBI Taxonomy" id="408"/>
    <lineage>
        <taxon>Bacteria</taxon>
        <taxon>Pseudomonadati</taxon>
        <taxon>Pseudomonadota</taxon>
        <taxon>Alphaproteobacteria</taxon>
        <taxon>Hyphomicrobiales</taxon>
        <taxon>Methylobacteriaceae</taxon>
        <taxon>Methylorubrum</taxon>
    </lineage>
</organism>
<feature type="domain" description="Multidrug resistance protein MdtA-like C-terminal permuted SH3" evidence="8">
    <location>
        <begin position="344"/>
        <end position="399"/>
    </location>
</feature>
<dbReference type="GO" id="GO:0015562">
    <property type="term" value="F:efflux transmembrane transporter activity"/>
    <property type="evidence" value="ECO:0007669"/>
    <property type="project" value="TreeGrafter"/>
</dbReference>
<dbReference type="Gene3D" id="2.40.30.170">
    <property type="match status" value="1"/>
</dbReference>
<protein>
    <submittedName>
        <fullName evidence="9">Efflux transporter periplasmic adaptor subunit</fullName>
    </submittedName>
</protein>
<dbReference type="PANTHER" id="PTHR30469">
    <property type="entry name" value="MULTIDRUG RESISTANCE PROTEIN MDTA"/>
    <property type="match status" value="1"/>
</dbReference>
<dbReference type="GO" id="GO:1990281">
    <property type="term" value="C:efflux pump complex"/>
    <property type="evidence" value="ECO:0007669"/>
    <property type="project" value="TreeGrafter"/>
</dbReference>
<evidence type="ECO:0000259" key="6">
    <source>
        <dbReference type="Pfam" id="PF25917"/>
    </source>
</evidence>
<evidence type="ECO:0000259" key="8">
    <source>
        <dbReference type="Pfam" id="PF25967"/>
    </source>
</evidence>
<feature type="region of interest" description="Disordered" evidence="5">
    <location>
        <begin position="397"/>
        <end position="426"/>
    </location>
</feature>
<dbReference type="PANTHER" id="PTHR30469:SF37">
    <property type="entry name" value="RAGD PROTEIN"/>
    <property type="match status" value="1"/>
</dbReference>
<dbReference type="Pfam" id="PF25954">
    <property type="entry name" value="Beta-barrel_RND_2"/>
    <property type="match status" value="1"/>
</dbReference>
<dbReference type="InterPro" id="IPR058792">
    <property type="entry name" value="Beta-barrel_RND_2"/>
</dbReference>
<sequence>MHTPELFRCQSCASGPSKAPLAVAVLTIAGLVAVGASGYQQRQSEAAAFTRRMAETVPAVRIVEAKRIDTPMQLTLPGHTQPYEAARLYARATGYVVERKVDIGSRVKEGELLLRISAPELDHQLAQAEARLGQMQAGLVQAQAGVEQARANVNLAKATDARTATLAGQGWATKQRADDTQANVLSHSANLQAAEASVMVAEANLKEQQAAVDRLKVLTAFERVVAPFDGVVTARNVDVGDLVNADSKTGTPLFSVERDNVLRVSINVPQNSATGVRDGLPASVVVPQLPRRSFTGTVSRSSVALLQSAKTLTTQIDIPNSDHTLRTGLYVYATIGIPRPSPDVLIPSEALIFNENGTQVALVDDHNVVRLTTVRIFRDLGKELEIRDGLSGGERIILSPPPGLQDGSKVTSYNPATSTSRRAAAE</sequence>
<dbReference type="AlphaFoldDB" id="A0A1S1P592"/>
<dbReference type="Gene3D" id="2.40.420.20">
    <property type="match status" value="1"/>
</dbReference>
<dbReference type="Gene3D" id="1.10.287.470">
    <property type="entry name" value="Helix hairpin bin"/>
    <property type="match status" value="1"/>
</dbReference>
<dbReference type="Gene3D" id="2.40.50.100">
    <property type="match status" value="1"/>
</dbReference>
<dbReference type="EMBL" id="MNAO01000005">
    <property type="protein sequence ID" value="OHV18178.1"/>
    <property type="molecule type" value="Genomic_DNA"/>
</dbReference>
<dbReference type="NCBIfam" id="TIGR01730">
    <property type="entry name" value="RND_mfp"/>
    <property type="match status" value="1"/>
</dbReference>
<evidence type="ECO:0000256" key="5">
    <source>
        <dbReference type="SAM" id="MobiDB-lite"/>
    </source>
</evidence>
<name>A0A1S1P592_METEX</name>
<feature type="coiled-coil region" evidence="4">
    <location>
        <begin position="191"/>
        <end position="218"/>
    </location>
</feature>
<dbReference type="InterPro" id="IPR058625">
    <property type="entry name" value="MdtA-like_BSH"/>
</dbReference>
<dbReference type="InterPro" id="IPR058627">
    <property type="entry name" value="MdtA-like_C"/>
</dbReference>
<feature type="compositionally biased region" description="Polar residues" evidence="5">
    <location>
        <begin position="408"/>
        <end position="426"/>
    </location>
</feature>
<gene>
    <name evidence="9" type="ORF">BK022_01140</name>
</gene>
<evidence type="ECO:0000313" key="10">
    <source>
        <dbReference type="Proteomes" id="UP000180215"/>
    </source>
</evidence>
<evidence type="ECO:0000256" key="2">
    <source>
        <dbReference type="ARBA" id="ARBA00009477"/>
    </source>
</evidence>
<keyword evidence="4" id="KW-0175">Coiled coil</keyword>
<dbReference type="Proteomes" id="UP000180215">
    <property type="component" value="Unassembled WGS sequence"/>
</dbReference>
<evidence type="ECO:0000256" key="4">
    <source>
        <dbReference type="SAM" id="Coils"/>
    </source>
</evidence>
<evidence type="ECO:0000256" key="1">
    <source>
        <dbReference type="ARBA" id="ARBA00004196"/>
    </source>
</evidence>
<comment type="caution">
    <text evidence="9">The sequence shown here is derived from an EMBL/GenBank/DDBJ whole genome shotgun (WGS) entry which is preliminary data.</text>
</comment>
<comment type="similarity">
    <text evidence="2">Belongs to the membrane fusion protein (MFP) (TC 8.A.1) family.</text>
</comment>
<comment type="subcellular location">
    <subcellularLocation>
        <location evidence="1">Cell envelope</location>
    </subcellularLocation>
</comment>
<feature type="domain" description="Multidrug resistance protein MdtA-like barrel-sandwich hybrid" evidence="6">
    <location>
        <begin position="86"/>
        <end position="249"/>
    </location>
</feature>
<dbReference type="Pfam" id="PF25917">
    <property type="entry name" value="BSH_RND"/>
    <property type="match status" value="1"/>
</dbReference>
<proteinExistence type="inferred from homology"/>
<evidence type="ECO:0000256" key="3">
    <source>
        <dbReference type="ARBA" id="ARBA00022448"/>
    </source>
</evidence>
<evidence type="ECO:0000313" key="9">
    <source>
        <dbReference type="EMBL" id="OHV18178.1"/>
    </source>
</evidence>
<reference evidence="9 10" key="1">
    <citation type="submission" date="2016-10" db="EMBL/GenBank/DDBJ databases">
        <title>Draft genome sequence of Methylobacterium extorquens CP3, a seed endophyte of Crotalaria pumila with plant growth-promoting and metal tolerance properties.</title>
        <authorList>
            <person name="Sanchez-Lopez A.S."/>
            <person name="Van Hamme J.D."/>
            <person name="Thijs S."/>
            <person name="Mcammond B.M."/>
            <person name="Stevens V."/>
            <person name="Gonzalez-Chavez M.D.C."/>
            <person name="Vangronsveld J."/>
        </authorList>
    </citation>
    <scope>NUCLEOTIDE SEQUENCE [LARGE SCALE GENOMIC DNA]</scope>
    <source>
        <strain evidence="9 10">CP3</strain>
    </source>
</reference>